<gene>
    <name evidence="1" type="ORF">E0493_12495</name>
</gene>
<dbReference type="AlphaFoldDB" id="A0A845BDP0"/>
<sequence>MDRIRALIARPWSRPPLRRTSVASLAVALYRAERKELGAAAELSRCMRAAAAMVPRQSR</sequence>
<keyword evidence="2" id="KW-1185">Reference proteome</keyword>
<comment type="caution">
    <text evidence="1">The sequence shown here is derived from an EMBL/GenBank/DDBJ whole genome shotgun (WGS) entry which is preliminary data.</text>
</comment>
<evidence type="ECO:0000313" key="1">
    <source>
        <dbReference type="EMBL" id="MXP64164.1"/>
    </source>
</evidence>
<organism evidence="1 2">
    <name type="scientific">Teichococcus coralli</name>
    <dbReference type="NCBI Taxonomy" id="2545983"/>
    <lineage>
        <taxon>Bacteria</taxon>
        <taxon>Pseudomonadati</taxon>
        <taxon>Pseudomonadota</taxon>
        <taxon>Alphaproteobacteria</taxon>
        <taxon>Acetobacterales</taxon>
        <taxon>Roseomonadaceae</taxon>
        <taxon>Roseomonas</taxon>
    </lineage>
</organism>
<dbReference type="Proteomes" id="UP000460715">
    <property type="component" value="Unassembled WGS sequence"/>
</dbReference>
<reference evidence="1 2" key="1">
    <citation type="submission" date="2019-03" db="EMBL/GenBank/DDBJ databases">
        <title>Roseomonas sp. a novel Roseomonas species isolated from Sea whip Gorgonian.</title>
        <authorList>
            <person name="Li F."/>
            <person name="Pan X."/>
            <person name="Huang S."/>
            <person name="Li Z."/>
            <person name="Meng B."/>
        </authorList>
    </citation>
    <scope>NUCLEOTIDE SEQUENCE [LARGE SCALE GENOMIC DNA]</scope>
    <source>
        <strain evidence="1 2">M0104</strain>
    </source>
</reference>
<protein>
    <submittedName>
        <fullName evidence="1">Uncharacterized protein</fullName>
    </submittedName>
</protein>
<dbReference type="RefSeq" id="WP_160937293.1">
    <property type="nucleotide sequence ID" value="NZ_SNVJ01000009.1"/>
</dbReference>
<name>A0A845BDP0_9PROT</name>
<evidence type="ECO:0000313" key="2">
    <source>
        <dbReference type="Proteomes" id="UP000460715"/>
    </source>
</evidence>
<proteinExistence type="predicted"/>
<dbReference type="EMBL" id="SNVJ01000009">
    <property type="protein sequence ID" value="MXP64164.1"/>
    <property type="molecule type" value="Genomic_DNA"/>
</dbReference>
<accession>A0A845BDP0</accession>